<keyword evidence="5" id="KW-0472">Membrane</keyword>
<evidence type="ECO:0000256" key="4">
    <source>
        <dbReference type="ARBA" id="ARBA00022989"/>
    </source>
</evidence>
<dbReference type="AlphaFoldDB" id="A0A814DUL3"/>
<evidence type="ECO:0000256" key="1">
    <source>
        <dbReference type="ARBA" id="ARBA00004370"/>
    </source>
</evidence>
<accession>A0A814DUL3</accession>
<dbReference type="PANTHER" id="PTHR46730">
    <property type="entry name" value="POLYCYSTIN-1"/>
    <property type="match status" value="1"/>
</dbReference>
<dbReference type="Proteomes" id="UP000663879">
    <property type="component" value="Unassembled WGS sequence"/>
</dbReference>
<evidence type="ECO:0000313" key="7">
    <source>
        <dbReference type="EMBL" id="CAF0961944.1"/>
    </source>
</evidence>
<keyword evidence="2" id="KW-0812">Transmembrane</keyword>
<dbReference type="Pfam" id="PF02010">
    <property type="entry name" value="REJ"/>
    <property type="match status" value="1"/>
</dbReference>
<evidence type="ECO:0000256" key="2">
    <source>
        <dbReference type="ARBA" id="ARBA00022692"/>
    </source>
</evidence>
<feature type="domain" description="PKD/REJ-like" evidence="6">
    <location>
        <begin position="97"/>
        <end position="483"/>
    </location>
</feature>
<evidence type="ECO:0000256" key="3">
    <source>
        <dbReference type="ARBA" id="ARBA00022737"/>
    </source>
</evidence>
<dbReference type="OrthoDB" id="6435556at2759"/>
<dbReference type="GO" id="GO:0006816">
    <property type="term" value="P:calcium ion transport"/>
    <property type="evidence" value="ECO:0007669"/>
    <property type="project" value="TreeGrafter"/>
</dbReference>
<organism evidence="7 8">
    <name type="scientific">Brachionus calyciflorus</name>
    <dbReference type="NCBI Taxonomy" id="104777"/>
    <lineage>
        <taxon>Eukaryota</taxon>
        <taxon>Metazoa</taxon>
        <taxon>Spiralia</taxon>
        <taxon>Gnathifera</taxon>
        <taxon>Rotifera</taxon>
        <taxon>Eurotatoria</taxon>
        <taxon>Monogononta</taxon>
        <taxon>Pseudotrocha</taxon>
        <taxon>Ploima</taxon>
        <taxon>Brachionidae</taxon>
        <taxon>Brachionus</taxon>
    </lineage>
</organism>
<comment type="caution">
    <text evidence="7">The sequence shown here is derived from an EMBL/GenBank/DDBJ whole genome shotgun (WGS) entry which is preliminary data.</text>
</comment>
<dbReference type="GO" id="GO:0005261">
    <property type="term" value="F:monoatomic cation channel activity"/>
    <property type="evidence" value="ECO:0007669"/>
    <property type="project" value="TreeGrafter"/>
</dbReference>
<reference evidence="7" key="1">
    <citation type="submission" date="2021-02" db="EMBL/GenBank/DDBJ databases">
        <authorList>
            <person name="Nowell W R."/>
        </authorList>
    </citation>
    <scope>NUCLEOTIDE SEQUENCE</scope>
    <source>
        <strain evidence="7">Ploen Becks lab</strain>
    </source>
</reference>
<evidence type="ECO:0000259" key="6">
    <source>
        <dbReference type="Pfam" id="PF02010"/>
    </source>
</evidence>
<protein>
    <recommendedName>
        <fullName evidence="6">PKD/REJ-like domain-containing protein</fullName>
    </recommendedName>
</protein>
<comment type="subcellular location">
    <subcellularLocation>
        <location evidence="1">Membrane</location>
    </subcellularLocation>
</comment>
<evidence type="ECO:0000313" key="8">
    <source>
        <dbReference type="Proteomes" id="UP000663879"/>
    </source>
</evidence>
<dbReference type="GO" id="GO:0005886">
    <property type="term" value="C:plasma membrane"/>
    <property type="evidence" value="ECO:0007669"/>
    <property type="project" value="TreeGrafter"/>
</dbReference>
<keyword evidence="4" id="KW-1133">Transmembrane helix</keyword>
<evidence type="ECO:0000256" key="5">
    <source>
        <dbReference type="ARBA" id="ARBA00023136"/>
    </source>
</evidence>
<sequence>MANSSINIKGVFDIKKESTTWQNLTYLEKYNYKMEFINLNGECRTQYTETIMDEISPKCYLNLNCSMVLNISAEFMNELYPKDIFRNQQIKVNAIINKECIHKHTVTYQWKILKLTSYGLYSEIQLPFNFSLETLDLKIPKDTLFYGIYKLRFEANLTVDTGYIKNINNNILSQIDANVRILPSGMNISSLENHLDSIKIGQNQSFEFQPTLYSYDYDQIVKFDSVRFNFYCFLRNKSENLTFLEINKFPLTHDLYSYSSRLTLSNECFTETNQFELNPSNTVLKILPGGLRIRSKRIYVFLTVLNYYGKQFYQFVKVDVVPAPRAPRIRLECKIPTLCIPSFKSIRFNTENQLAVESNCYDGCQGSIKMIYTFDIYMSNSGLDGPWQTVNQTTKTKYLYGLNSKEMIISKGFFDEYPNFFYWKIEFLMLALYDIEGDYIDVNTTMLISTIQKPYNGSCSIHPTEGSALMTDFSIECSNWIDTGGYVADYSFYGKFPEY</sequence>
<dbReference type="InterPro" id="IPR002859">
    <property type="entry name" value="PKD/REJ-like"/>
</dbReference>
<name>A0A814DUL3_9BILA</name>
<dbReference type="EMBL" id="CAJNOC010002994">
    <property type="protein sequence ID" value="CAF0961944.1"/>
    <property type="molecule type" value="Genomic_DNA"/>
</dbReference>
<dbReference type="PANTHER" id="PTHR46730:SF1">
    <property type="entry name" value="PLAT DOMAIN-CONTAINING PROTEIN"/>
    <property type="match status" value="1"/>
</dbReference>
<gene>
    <name evidence="7" type="ORF">OXX778_LOCUS14496</name>
</gene>
<keyword evidence="3" id="KW-0677">Repeat</keyword>
<proteinExistence type="predicted"/>
<keyword evidence="8" id="KW-1185">Reference proteome</keyword>